<gene>
    <name evidence="1" type="ORF">GCM10009765_54260</name>
</gene>
<comment type="caution">
    <text evidence="1">The sequence shown here is derived from an EMBL/GenBank/DDBJ whole genome shotgun (WGS) entry which is preliminary data.</text>
</comment>
<keyword evidence="2" id="KW-1185">Reference proteome</keyword>
<evidence type="ECO:0000313" key="2">
    <source>
        <dbReference type="Proteomes" id="UP001500618"/>
    </source>
</evidence>
<sequence>MFLHPEMLSALATERQHELVAENDRRHLLTAARRIRRANRAHRSH</sequence>
<dbReference type="EMBL" id="BAAANY010000020">
    <property type="protein sequence ID" value="GAA1697950.1"/>
    <property type="molecule type" value="Genomic_DNA"/>
</dbReference>
<dbReference type="RefSeq" id="WP_163569337.1">
    <property type="nucleotide sequence ID" value="NZ_BAAANY010000020.1"/>
</dbReference>
<organism evidence="1 2">
    <name type="scientific">Fodinicola feengrottensis</name>
    <dbReference type="NCBI Taxonomy" id="435914"/>
    <lineage>
        <taxon>Bacteria</taxon>
        <taxon>Bacillati</taxon>
        <taxon>Actinomycetota</taxon>
        <taxon>Actinomycetes</taxon>
        <taxon>Mycobacteriales</taxon>
        <taxon>Fodinicola</taxon>
    </lineage>
</organism>
<protein>
    <submittedName>
        <fullName evidence="1">Uncharacterized protein</fullName>
    </submittedName>
</protein>
<name>A0ABN2I3E4_9ACTN</name>
<proteinExistence type="predicted"/>
<dbReference type="Proteomes" id="UP001500618">
    <property type="component" value="Unassembled WGS sequence"/>
</dbReference>
<reference evidence="1 2" key="1">
    <citation type="journal article" date="2019" name="Int. J. Syst. Evol. Microbiol.">
        <title>The Global Catalogue of Microorganisms (GCM) 10K type strain sequencing project: providing services to taxonomists for standard genome sequencing and annotation.</title>
        <authorList>
            <consortium name="The Broad Institute Genomics Platform"/>
            <consortium name="The Broad Institute Genome Sequencing Center for Infectious Disease"/>
            <person name="Wu L."/>
            <person name="Ma J."/>
        </authorList>
    </citation>
    <scope>NUCLEOTIDE SEQUENCE [LARGE SCALE GENOMIC DNA]</scope>
    <source>
        <strain evidence="1 2">JCM 14718</strain>
    </source>
</reference>
<accession>A0ABN2I3E4</accession>
<evidence type="ECO:0000313" key="1">
    <source>
        <dbReference type="EMBL" id="GAA1697950.1"/>
    </source>
</evidence>